<evidence type="ECO:0000256" key="1">
    <source>
        <dbReference type="ARBA" id="ARBA00022729"/>
    </source>
</evidence>
<dbReference type="PANTHER" id="PTHR36220:SF1">
    <property type="entry name" value="GAMMA TUBULIN COMPLEX COMPONENT C-TERMINAL DOMAIN-CONTAINING PROTEIN"/>
    <property type="match status" value="1"/>
</dbReference>
<reference evidence="3 4" key="1">
    <citation type="journal article" date="2019" name="Int. J. Syst. Evol. Microbiol.">
        <title>The Global Catalogue of Microorganisms (GCM) 10K type strain sequencing project: providing services to taxonomists for standard genome sequencing and annotation.</title>
        <authorList>
            <consortium name="The Broad Institute Genomics Platform"/>
            <consortium name="The Broad Institute Genome Sequencing Center for Infectious Disease"/>
            <person name="Wu L."/>
            <person name="Ma J."/>
        </authorList>
    </citation>
    <scope>NUCLEOTIDE SEQUENCE [LARGE SCALE GENOMIC DNA]</scope>
    <source>
        <strain evidence="3 4">CGMCC 1.10593</strain>
    </source>
</reference>
<name>A0ABD6DA42_9EURY</name>
<evidence type="ECO:0000313" key="4">
    <source>
        <dbReference type="Proteomes" id="UP001597052"/>
    </source>
</evidence>
<dbReference type="PROSITE" id="PS51257">
    <property type="entry name" value="PROKAR_LIPOPROTEIN"/>
    <property type="match status" value="1"/>
</dbReference>
<proteinExistence type="predicted"/>
<feature type="compositionally biased region" description="Low complexity" evidence="2">
    <location>
        <begin position="22"/>
        <end position="40"/>
    </location>
</feature>
<dbReference type="InterPro" id="IPR011043">
    <property type="entry name" value="Gal_Oxase/kelch_b-propeller"/>
</dbReference>
<keyword evidence="4" id="KW-1185">Reference proteome</keyword>
<evidence type="ECO:0000313" key="3">
    <source>
        <dbReference type="EMBL" id="MFD1643129.1"/>
    </source>
</evidence>
<accession>A0ABD6DA42</accession>
<sequence>MQRRRRRLLGVVGVAAVGGLAGCTTSSTDTSTGGPSESTGGPSGNTKLLPESVGKNDRMGNDLALSADGTTAIVGAVGDVTTADDTGQAFLFEWDGEAWNQVAEITPDEPDAPGLLGFSVALSADGSTALVGVPAGARESGPPTGTVYVLTNDGEEWTRETELTSARQRPGERFGLSAALSADGTTALVGANPLSRERPNDYLDGSAHVLERVDGTWEHRARLTAADREDAHQFGMTAALSGDGTTALLGATDDTNENGDEAGAAYVFADDNGSWSQQAKLLAEGGESNGQFGSAVALSSDGTLALLGDYLDDTDTGENSGSVSVFEADGGSWTQQATVVPDAVDANSRFGSSVALSPDGTRALVGSQNGERSEQDGEQIVAGAVHLLETDGSGWTQREKYAAVAGRAIPDSFGTTVDISRDGKTGLVGATQDPEQGLTSGAAYVVDLSDGSN</sequence>
<keyword evidence="1" id="KW-0732">Signal</keyword>
<dbReference type="Pfam" id="PF14312">
    <property type="entry name" value="FG-GAP_2"/>
    <property type="match status" value="4"/>
</dbReference>
<evidence type="ECO:0000256" key="2">
    <source>
        <dbReference type="SAM" id="MobiDB-lite"/>
    </source>
</evidence>
<comment type="caution">
    <text evidence="3">The sequence shown here is derived from an EMBL/GenBank/DDBJ whole genome shotgun (WGS) entry which is preliminary data.</text>
</comment>
<organism evidence="3 4">
    <name type="scientific">Halohasta litorea</name>
    <dbReference type="NCBI Taxonomy" id="869891"/>
    <lineage>
        <taxon>Archaea</taxon>
        <taxon>Methanobacteriati</taxon>
        <taxon>Methanobacteriota</taxon>
        <taxon>Stenosarchaea group</taxon>
        <taxon>Halobacteria</taxon>
        <taxon>Halobacteriales</taxon>
        <taxon>Haloferacaceae</taxon>
        <taxon>Halohasta</taxon>
    </lineage>
</organism>
<dbReference type="PANTHER" id="PTHR36220">
    <property type="entry name" value="UNNAMED PRODUCT"/>
    <property type="match status" value="1"/>
</dbReference>
<dbReference type="AlphaFoldDB" id="A0ABD6DA42"/>
<feature type="region of interest" description="Disordered" evidence="2">
    <location>
        <begin position="22"/>
        <end position="60"/>
    </location>
</feature>
<dbReference type="RefSeq" id="WP_256396345.1">
    <property type="nucleotide sequence ID" value="NZ_JANHDJ010000004.1"/>
</dbReference>
<dbReference type="InterPro" id="IPR013517">
    <property type="entry name" value="FG-GAP"/>
</dbReference>
<gene>
    <name evidence="3" type="ORF">ACFSBW_14730</name>
</gene>
<protein>
    <submittedName>
        <fullName evidence="3">FG-GAP repeat protein</fullName>
    </submittedName>
</protein>
<dbReference type="InterPro" id="IPR028994">
    <property type="entry name" value="Integrin_alpha_N"/>
</dbReference>
<dbReference type="SUPFAM" id="SSF50965">
    <property type="entry name" value="Galactose oxidase, central domain"/>
    <property type="match status" value="1"/>
</dbReference>
<dbReference type="Proteomes" id="UP001597052">
    <property type="component" value="Unassembled WGS sequence"/>
</dbReference>
<dbReference type="EMBL" id="JBHUDM010000004">
    <property type="protein sequence ID" value="MFD1643129.1"/>
    <property type="molecule type" value="Genomic_DNA"/>
</dbReference>
<dbReference type="Gene3D" id="2.130.10.130">
    <property type="entry name" value="Integrin alpha, N-terminal"/>
    <property type="match status" value="3"/>
</dbReference>